<evidence type="ECO:0000256" key="12">
    <source>
        <dbReference type="SAM" id="Phobius"/>
    </source>
</evidence>
<accession>A0A0S2N0G0</accession>
<keyword evidence="10" id="KW-0066">ATP synthesis</keyword>
<name>A0A0S2N0G0_9ANNE</name>
<evidence type="ECO:0000256" key="1">
    <source>
        <dbReference type="ARBA" id="ARBA00004141"/>
    </source>
</evidence>
<dbReference type="Gene3D" id="1.20.120.220">
    <property type="entry name" value="ATP synthase, F0 complex, subunit A"/>
    <property type="match status" value="1"/>
</dbReference>
<evidence type="ECO:0000256" key="8">
    <source>
        <dbReference type="ARBA" id="ARBA00023065"/>
    </source>
</evidence>
<dbReference type="InterPro" id="IPR035908">
    <property type="entry name" value="F0_ATP_A_sf"/>
</dbReference>
<dbReference type="Pfam" id="PF00119">
    <property type="entry name" value="ATP-synt_A"/>
    <property type="match status" value="1"/>
</dbReference>
<comment type="subcellular location">
    <subcellularLocation>
        <location evidence="1">Membrane</location>
        <topology evidence="1">Multi-pass membrane protein</topology>
    </subcellularLocation>
    <subcellularLocation>
        <location evidence="11">Mitochondrion inner membrane</location>
        <topology evidence="11">Multi-pass membrane protein</topology>
    </subcellularLocation>
</comment>
<keyword evidence="6" id="KW-0375">Hydrogen ion transport</keyword>
<feature type="transmembrane region" description="Helical" evidence="12">
    <location>
        <begin position="125"/>
        <end position="155"/>
    </location>
</feature>
<evidence type="ECO:0000256" key="3">
    <source>
        <dbReference type="ARBA" id="ARBA00022448"/>
    </source>
</evidence>
<keyword evidence="5 12" id="KW-0812">Transmembrane</keyword>
<evidence type="ECO:0000256" key="9">
    <source>
        <dbReference type="ARBA" id="ARBA00023136"/>
    </source>
</evidence>
<keyword evidence="4" id="KW-0138">CF(0)</keyword>
<proteinExistence type="inferred from homology"/>
<reference evidence="13" key="1">
    <citation type="journal article" date="2015" name="Mol. Phylogenet. Evol.">
        <title>Evolution of mitochondrial gene order in Annelida.</title>
        <authorList>
            <person name="Weigert A."/>
            <person name="Golombek A."/>
            <person name="Gerth M."/>
            <person name="Schwarz F."/>
            <person name="Struck T.H."/>
            <person name="Bleidorn C."/>
        </authorList>
    </citation>
    <scope>NUCLEOTIDE SEQUENCE</scope>
</reference>
<dbReference type="EMBL" id="KT726961">
    <property type="protein sequence ID" value="ALO81703.1"/>
    <property type="molecule type" value="Genomic_DNA"/>
</dbReference>
<dbReference type="NCBIfam" id="TIGR01131">
    <property type="entry name" value="ATP_synt_6_or_A"/>
    <property type="match status" value="1"/>
</dbReference>
<geneLocation type="mitochondrion" evidence="13"/>
<comment type="similarity">
    <text evidence="2">Belongs to the ATPase A chain family.</text>
</comment>
<evidence type="ECO:0000256" key="4">
    <source>
        <dbReference type="ARBA" id="ARBA00022547"/>
    </source>
</evidence>
<dbReference type="PRINTS" id="PR00123">
    <property type="entry name" value="ATPASEA"/>
</dbReference>
<keyword evidence="8" id="KW-0406">Ion transport</keyword>
<dbReference type="CDD" id="cd00310">
    <property type="entry name" value="ATP-synt_Fo_a_6"/>
    <property type="match status" value="1"/>
</dbReference>
<feature type="transmembrane region" description="Helical" evidence="12">
    <location>
        <begin position="6"/>
        <end position="28"/>
    </location>
</feature>
<evidence type="ECO:0000256" key="7">
    <source>
        <dbReference type="ARBA" id="ARBA00022989"/>
    </source>
</evidence>
<gene>
    <name evidence="13" type="primary">ATP6</name>
</gene>
<dbReference type="PANTHER" id="PTHR11410:SF0">
    <property type="entry name" value="ATP SYNTHASE SUBUNIT A"/>
    <property type="match status" value="1"/>
</dbReference>
<dbReference type="SUPFAM" id="SSF81336">
    <property type="entry name" value="F1F0 ATP synthase subunit A"/>
    <property type="match status" value="1"/>
</dbReference>
<evidence type="ECO:0000313" key="13">
    <source>
        <dbReference type="EMBL" id="ALO81703.1"/>
    </source>
</evidence>
<dbReference type="InterPro" id="IPR023011">
    <property type="entry name" value="ATP_synth_F0_asu_AS"/>
</dbReference>
<evidence type="ECO:0000256" key="6">
    <source>
        <dbReference type="ARBA" id="ARBA00022781"/>
    </source>
</evidence>
<sequence>MVNFSALMIGLFLLLATTNLMSMVPYVMGPTTHISFTLSLALPVWLTTVLSGATFSPYAYLSHLLPLGAPMILAPFLIIVEVVSSCIRFLTLSLRLAANLTVGHVILNALGTYTIFTMFSSPTNLLMILTLALSIGYMLFEFGVALLQAYIFFLLSSLYSNDHPL</sequence>
<evidence type="ECO:0000256" key="11">
    <source>
        <dbReference type="RuleBase" id="RU004450"/>
    </source>
</evidence>
<feature type="transmembrane region" description="Helical" evidence="12">
    <location>
        <begin position="97"/>
        <end position="119"/>
    </location>
</feature>
<keyword evidence="7 12" id="KW-1133">Transmembrane helix</keyword>
<dbReference type="PROSITE" id="PS00449">
    <property type="entry name" value="ATPASE_A"/>
    <property type="match status" value="1"/>
</dbReference>
<feature type="transmembrane region" description="Helical" evidence="12">
    <location>
        <begin position="40"/>
        <end position="61"/>
    </location>
</feature>
<dbReference type="InterPro" id="IPR000568">
    <property type="entry name" value="ATP_synth_F0_asu"/>
</dbReference>
<dbReference type="GO" id="GO:0005743">
    <property type="term" value="C:mitochondrial inner membrane"/>
    <property type="evidence" value="ECO:0007669"/>
    <property type="project" value="UniProtKB-SubCell"/>
</dbReference>
<keyword evidence="3" id="KW-0813">Transport</keyword>
<keyword evidence="9 12" id="KW-0472">Membrane</keyword>
<evidence type="ECO:0000256" key="5">
    <source>
        <dbReference type="ARBA" id="ARBA00022692"/>
    </source>
</evidence>
<evidence type="ECO:0000256" key="10">
    <source>
        <dbReference type="ARBA" id="ARBA00023310"/>
    </source>
</evidence>
<dbReference type="InterPro" id="IPR045083">
    <property type="entry name" value="ATP_synth_F0_asu_bact/mt"/>
</dbReference>
<dbReference type="PANTHER" id="PTHR11410">
    <property type="entry name" value="ATP SYNTHASE SUBUNIT A"/>
    <property type="match status" value="1"/>
</dbReference>
<organism evidence="13">
    <name type="scientific">Phyllochaetopterus sp. AW-2015</name>
    <dbReference type="NCBI Taxonomy" id="1750699"/>
    <lineage>
        <taxon>Eukaryota</taxon>
        <taxon>Metazoa</taxon>
        <taxon>Spiralia</taxon>
        <taxon>Lophotrochozoa</taxon>
        <taxon>Annelida</taxon>
        <taxon>Polychaeta</taxon>
        <taxon>Sedentaria</taxon>
        <taxon>Chaetopteridae</taxon>
        <taxon>Phyllochaetopterus</taxon>
    </lineage>
</organism>
<dbReference type="AlphaFoldDB" id="A0A0S2N0G0"/>
<feature type="transmembrane region" description="Helical" evidence="12">
    <location>
        <begin position="67"/>
        <end position="90"/>
    </location>
</feature>
<keyword evidence="13" id="KW-0496">Mitochondrion</keyword>
<evidence type="ECO:0000256" key="2">
    <source>
        <dbReference type="ARBA" id="ARBA00006810"/>
    </source>
</evidence>
<dbReference type="GO" id="GO:0045259">
    <property type="term" value="C:proton-transporting ATP synthase complex"/>
    <property type="evidence" value="ECO:0007669"/>
    <property type="project" value="UniProtKB-KW"/>
</dbReference>
<dbReference type="GO" id="GO:0046933">
    <property type="term" value="F:proton-transporting ATP synthase activity, rotational mechanism"/>
    <property type="evidence" value="ECO:0007669"/>
    <property type="project" value="TreeGrafter"/>
</dbReference>
<protein>
    <recommendedName>
        <fullName evidence="11">ATP synthase subunit a</fullName>
    </recommendedName>
</protein>